<proteinExistence type="predicted"/>
<feature type="compositionally biased region" description="Basic and acidic residues" evidence="1">
    <location>
        <begin position="276"/>
        <end position="286"/>
    </location>
</feature>
<dbReference type="AlphaFoldDB" id="A0AAU2H4S4"/>
<dbReference type="EMBL" id="CP108253">
    <property type="protein sequence ID" value="WTU43342.1"/>
    <property type="molecule type" value="Genomic_DNA"/>
</dbReference>
<gene>
    <name evidence="2" type="ORF">OHV25_29065</name>
</gene>
<feature type="compositionally biased region" description="Basic and acidic residues" evidence="1">
    <location>
        <begin position="1"/>
        <end position="11"/>
    </location>
</feature>
<sequence length="633" mass="70254">MSRKNPEDKPCRRTGLALRPAPQAPGRTLSDRVVRQVFDLVRHSGVVERLPSNEHRPGPKGFPFRTVLIGLILSQYMGKSANINDAWETLFSALSPGSKALLDVPDVDLHIREGATREEIDRVAHHQYATSKRVYRSWSSMTRRLDPAPHDRRKRLSLSEAKKIRRKWNAHDNQDTVRKLEAIAQDLILAPVMASYRRGDFARWPGHIAVDDTPVPVWGKEPDYHQDRASLEITAGMYVKGGTQKKPGPSGKAAASANTGTRRGTANKPPPRKTKSGQEEKAKAPEKREFRYAMMAAFPGHGHGDLAGAYPAVCLGMILHTPGTEPGPAALRAIQPAFERGLVKDLFCADRGITQAKPHNLHLQLLKLGLNAVKHYNDDKVDRQGEFRGMQLVGGEFYCPLMPTSLINAGATYIDSRTDEDRAHALNLIQSRKDYQTKIKEYGPAGDQRRQCPALGPHATVTCYRRPQPRPSTVVDLDAPTVRTSAALPTIPRPKRDPPVYPDICRGKSITVPGTVLAKWRQKYPLFTPLWQEAWSGLRSQNEGGNGNLKKSALDSIDNPQLRLPHGRVAQTLLNAVIIFVANLRAIRRFLRDQGIQPRKAGTQSTATRLGAYSDPPQARPLPTEQAEPPPRE</sequence>
<feature type="region of interest" description="Disordered" evidence="1">
    <location>
        <begin position="596"/>
        <end position="633"/>
    </location>
</feature>
<feature type="region of interest" description="Disordered" evidence="1">
    <location>
        <begin position="240"/>
        <end position="286"/>
    </location>
</feature>
<reference evidence="2" key="1">
    <citation type="submission" date="2022-10" db="EMBL/GenBank/DDBJ databases">
        <title>The complete genomes of actinobacterial strains from the NBC collection.</title>
        <authorList>
            <person name="Joergensen T.S."/>
            <person name="Alvarez Arevalo M."/>
            <person name="Sterndorff E.B."/>
            <person name="Faurdal D."/>
            <person name="Vuksanovic O."/>
            <person name="Mourched A.-S."/>
            <person name="Charusanti P."/>
            <person name="Shaw S."/>
            <person name="Blin K."/>
            <person name="Weber T."/>
        </authorList>
    </citation>
    <scope>NUCLEOTIDE SEQUENCE</scope>
    <source>
        <strain evidence="2">NBC_00060</strain>
    </source>
</reference>
<accession>A0AAU2H4S4</accession>
<evidence type="ECO:0008006" key="3">
    <source>
        <dbReference type="Google" id="ProtNLM"/>
    </source>
</evidence>
<protein>
    <recommendedName>
        <fullName evidence="3">Transposase</fullName>
    </recommendedName>
</protein>
<organism evidence="2">
    <name type="scientific">Streptomyces sp. NBC_00060</name>
    <dbReference type="NCBI Taxonomy" id="2975636"/>
    <lineage>
        <taxon>Bacteria</taxon>
        <taxon>Bacillati</taxon>
        <taxon>Actinomycetota</taxon>
        <taxon>Actinomycetes</taxon>
        <taxon>Kitasatosporales</taxon>
        <taxon>Streptomycetaceae</taxon>
        <taxon>Streptomyces</taxon>
    </lineage>
</organism>
<name>A0AAU2H4S4_9ACTN</name>
<evidence type="ECO:0000313" key="2">
    <source>
        <dbReference type="EMBL" id="WTU43342.1"/>
    </source>
</evidence>
<feature type="region of interest" description="Disordered" evidence="1">
    <location>
        <begin position="1"/>
        <end position="27"/>
    </location>
</feature>
<evidence type="ECO:0000256" key="1">
    <source>
        <dbReference type="SAM" id="MobiDB-lite"/>
    </source>
</evidence>